<organism evidence="1">
    <name type="scientific">viral metagenome</name>
    <dbReference type="NCBI Taxonomy" id="1070528"/>
    <lineage>
        <taxon>unclassified sequences</taxon>
        <taxon>metagenomes</taxon>
        <taxon>organismal metagenomes</taxon>
    </lineage>
</organism>
<protein>
    <submittedName>
        <fullName evidence="1">Uncharacterized protein</fullName>
    </submittedName>
</protein>
<name>A0A6C0JTD8_9ZZZZ</name>
<evidence type="ECO:0000313" key="1">
    <source>
        <dbReference type="EMBL" id="QHU08829.1"/>
    </source>
</evidence>
<sequence>MDLNMIKNDSKKYNTIAYEEDTDKILVIKCESDNFDEGILFDQYEYSSIVPQLLKLGDLNYLGAYIPRKSKDFDESHDVCIPLEGGECHRLFTAMEYENYIKSGNFHHNYLLVYRKYSWKWYRSKGKSVYFKKVSKYRHLNSL</sequence>
<reference evidence="1" key="1">
    <citation type="journal article" date="2020" name="Nature">
        <title>Giant virus diversity and host interactions through global metagenomics.</title>
        <authorList>
            <person name="Schulz F."/>
            <person name="Roux S."/>
            <person name="Paez-Espino D."/>
            <person name="Jungbluth S."/>
            <person name="Walsh D.A."/>
            <person name="Denef V.J."/>
            <person name="McMahon K.D."/>
            <person name="Konstantinidis K.T."/>
            <person name="Eloe-Fadrosh E.A."/>
            <person name="Kyrpides N.C."/>
            <person name="Woyke T."/>
        </authorList>
    </citation>
    <scope>NUCLEOTIDE SEQUENCE</scope>
    <source>
        <strain evidence="1">GVMAG-S-1064190-84</strain>
    </source>
</reference>
<accession>A0A6C0JTD8</accession>
<dbReference type="AlphaFoldDB" id="A0A6C0JTD8"/>
<proteinExistence type="predicted"/>
<dbReference type="EMBL" id="MN740699">
    <property type="protein sequence ID" value="QHU08829.1"/>
    <property type="molecule type" value="Genomic_DNA"/>
</dbReference>